<dbReference type="HOGENOM" id="CLU_1114300_0_0_9"/>
<organism evidence="2 3">
    <name type="scientific">Cellulosilyticum lentocellum (strain ATCC 49066 / DSM 5427 / NCIMB 11756 / RHM5)</name>
    <name type="common">Clostridium lentocellum</name>
    <dbReference type="NCBI Taxonomy" id="642492"/>
    <lineage>
        <taxon>Bacteria</taxon>
        <taxon>Bacillati</taxon>
        <taxon>Bacillota</taxon>
        <taxon>Clostridia</taxon>
        <taxon>Lachnospirales</taxon>
        <taxon>Cellulosilyticaceae</taxon>
        <taxon>Cellulosilyticum</taxon>
    </lineage>
</organism>
<keyword evidence="1" id="KW-1133">Transmembrane helix</keyword>
<dbReference type="InterPro" id="IPR038765">
    <property type="entry name" value="Papain-like_cys_pep_sf"/>
</dbReference>
<dbReference type="EMBL" id="CP002582">
    <property type="protein sequence ID" value="ADZ84606.1"/>
    <property type="molecule type" value="Genomic_DNA"/>
</dbReference>
<dbReference type="KEGG" id="cle:Clole_2909"/>
<keyword evidence="1" id="KW-0812">Transmembrane</keyword>
<evidence type="ECO:0000313" key="3">
    <source>
        <dbReference type="Proteomes" id="UP000008467"/>
    </source>
</evidence>
<dbReference type="SUPFAM" id="SSF54001">
    <property type="entry name" value="Cysteine proteinases"/>
    <property type="match status" value="1"/>
</dbReference>
<dbReference type="RefSeq" id="WP_013657886.1">
    <property type="nucleotide sequence ID" value="NC_015275.1"/>
</dbReference>
<evidence type="ECO:0000256" key="1">
    <source>
        <dbReference type="SAM" id="Phobius"/>
    </source>
</evidence>
<name>F2JLT0_CELLD</name>
<sequence>MKLKTFLILFFITFISVYVLCGFYLRTHPRYVPQVQKQDLTPILNQSTFTEADYNTLFEQTGVTKPLIDEMRTMPNFIEKMELFQDNYLKEVSVTSEYLPPVTTSEILDASQSGFQLGPYHNGYVLLTQSTYTANWRHGHAGIVIDEVRGITLEALNPGTYSMEQPISKWQYYPTVKMLRLKDVPQSTLDDIAEYAATHLKGLPYNILADKNQGEEPYETHCSLLVWQAFNHFGYDLDATGGLFVSPKNMAMSPLLELLQIYGFNPNEVW</sequence>
<reference evidence="2 3" key="1">
    <citation type="journal article" date="2011" name="J. Bacteriol.">
        <title>Complete genome sequence of the cellulose-degrading bacterium Cellulosilyticum lentocellum.</title>
        <authorList>
            <consortium name="US DOE Joint Genome Institute"/>
            <person name="Miller D.A."/>
            <person name="Suen G."/>
            <person name="Bruce D."/>
            <person name="Copeland A."/>
            <person name="Cheng J.F."/>
            <person name="Detter C."/>
            <person name="Goodwin L.A."/>
            <person name="Han C.S."/>
            <person name="Hauser L.J."/>
            <person name="Land M.L."/>
            <person name="Lapidus A."/>
            <person name="Lucas S."/>
            <person name="Meincke L."/>
            <person name="Pitluck S."/>
            <person name="Tapia R."/>
            <person name="Teshima H."/>
            <person name="Woyke T."/>
            <person name="Fox B.G."/>
            <person name="Angert E.R."/>
            <person name="Currie C.R."/>
        </authorList>
    </citation>
    <scope>NUCLEOTIDE SEQUENCE [LARGE SCALE GENOMIC DNA]</scope>
    <source>
        <strain evidence="3">ATCC 49066 / DSM 5427 / NCIMB 11756 / RHM5</strain>
    </source>
</reference>
<dbReference type="eggNOG" id="COG3863">
    <property type="taxonomic scope" value="Bacteria"/>
</dbReference>
<proteinExistence type="predicted"/>
<feature type="transmembrane region" description="Helical" evidence="1">
    <location>
        <begin position="6"/>
        <end position="25"/>
    </location>
</feature>
<dbReference type="Gene3D" id="3.90.1720.10">
    <property type="entry name" value="endopeptidase domain like (from Nostoc punctiforme)"/>
    <property type="match status" value="1"/>
</dbReference>
<dbReference type="AlphaFoldDB" id="F2JLT0"/>
<keyword evidence="1" id="KW-0472">Membrane</keyword>
<dbReference type="Proteomes" id="UP000008467">
    <property type="component" value="Chromosome"/>
</dbReference>
<evidence type="ECO:0000313" key="2">
    <source>
        <dbReference type="EMBL" id="ADZ84606.1"/>
    </source>
</evidence>
<accession>F2JLT0</accession>
<keyword evidence="3" id="KW-1185">Reference proteome</keyword>
<protein>
    <submittedName>
        <fullName evidence="2">Uncharacterized protein</fullName>
    </submittedName>
</protein>
<dbReference type="STRING" id="642492.Clole_2909"/>
<gene>
    <name evidence="2" type="ordered locus">Clole_2909</name>
</gene>